<dbReference type="EMBL" id="JAAMPI010000343">
    <property type="protein sequence ID" value="KAF4632489.1"/>
    <property type="molecule type" value="Genomic_DNA"/>
</dbReference>
<dbReference type="GO" id="GO:0072686">
    <property type="term" value="C:mitotic spindle"/>
    <property type="evidence" value="ECO:0007669"/>
    <property type="project" value="TreeGrafter"/>
</dbReference>
<sequence length="522" mass="56828">MSKSKQRSGTLSGLIDSDSEDGHFIERDVMPIAVEDIAPVKKARGRPKAAPGKVVETKAPPRRTSGRLNGKNAAAPGARKGGRKALTDKTNNQNASNPEELDEFIQDDDINMGDAEVEDTVMAVKLPKPRTTKTKVAAGRTKAVKNVSRAEENIEASIVEAPKPEPRQVKKRGQAKQEIPEEPSLEKVILESQVSLTDVKEDVDEEVEVEESVSRTASNAARSRADSRVPQPSLKRRRAGSASDTERSDPALRRKLGEMSKKYENLHIKYQDLREIGIKEAERNFELANENIAALKADIAAQTALAKESKTLKKKLEAQSTDLAALQLQVSQLHASLSEARSDIKSQATENKALLAEKKTLSAENKTLSTKLAANRSAAASVESAIAKVPGSAMKANGGIRLMGTAEAALTAQAAQLKEDLYSDLTGLIIRSVKRETEEDLFDCIQTGRNGTLHFKLSAANEKSADSYDDAQCNYVPQLDPSRDKALIELLPDYLVDEITFPRPQAAKFYARVVKALTERAS</sequence>
<dbReference type="InterPro" id="IPR040349">
    <property type="entry name" value="Csm1/Pcs1"/>
</dbReference>
<feature type="region of interest" description="Disordered" evidence="2">
    <location>
        <begin position="155"/>
        <end position="186"/>
    </location>
</feature>
<feature type="compositionally biased region" description="Low complexity" evidence="2">
    <location>
        <begin position="69"/>
        <end position="78"/>
    </location>
</feature>
<dbReference type="OrthoDB" id="2431049at2759"/>
<dbReference type="AlphaFoldDB" id="A0A8H4W6A9"/>
<feature type="coiled-coil region" evidence="1">
    <location>
        <begin position="278"/>
        <end position="371"/>
    </location>
</feature>
<dbReference type="Gene3D" id="3.90.1150.80">
    <property type="match status" value="1"/>
</dbReference>
<dbReference type="InterPro" id="IPR038608">
    <property type="entry name" value="Csm1/Pcs1_C_sf"/>
</dbReference>
<name>A0A8H4W6A9_9HELO</name>
<accession>A0A8H4W6A9</accession>
<dbReference type="GO" id="GO:0051315">
    <property type="term" value="P:attachment of mitotic spindle microtubules to kinetochore"/>
    <property type="evidence" value="ECO:0007669"/>
    <property type="project" value="TreeGrafter"/>
</dbReference>
<dbReference type="FunFam" id="3.90.1150.80:FF:000001">
    <property type="entry name" value="Chromosome segregation protein (Pcs1)"/>
    <property type="match status" value="1"/>
</dbReference>
<dbReference type="GO" id="GO:0005730">
    <property type="term" value="C:nucleolus"/>
    <property type="evidence" value="ECO:0007669"/>
    <property type="project" value="TreeGrafter"/>
</dbReference>
<dbReference type="PANTHER" id="PTHR28006">
    <property type="entry name" value="MONOPOLIN COMPLEX SUBUNIT CSM1"/>
    <property type="match status" value="1"/>
</dbReference>
<keyword evidence="5" id="KW-1185">Reference proteome</keyword>
<proteinExistence type="predicted"/>
<comment type="caution">
    <text evidence="4">The sequence shown here is derived from an EMBL/GenBank/DDBJ whole genome shotgun (WGS) entry which is preliminary data.</text>
</comment>
<feature type="region of interest" description="Disordered" evidence="2">
    <location>
        <begin position="36"/>
        <end position="105"/>
    </location>
</feature>
<evidence type="ECO:0000313" key="4">
    <source>
        <dbReference type="EMBL" id="KAF4632489.1"/>
    </source>
</evidence>
<gene>
    <name evidence="4" type="ORF">G7Y89_g5640</name>
</gene>
<protein>
    <recommendedName>
        <fullName evidence="3">Monopolin complex subunit Csm1/Pcs1 C-terminal domain-containing protein</fullName>
    </recommendedName>
</protein>
<feature type="region of interest" description="Disordered" evidence="2">
    <location>
        <begin position="1"/>
        <end position="24"/>
    </location>
</feature>
<reference evidence="4 5" key="1">
    <citation type="submission" date="2020-03" db="EMBL/GenBank/DDBJ databases">
        <title>Draft Genome Sequence of Cudoniella acicularis.</title>
        <authorList>
            <person name="Buettner E."/>
            <person name="Kellner H."/>
        </authorList>
    </citation>
    <scope>NUCLEOTIDE SEQUENCE [LARGE SCALE GENOMIC DNA]</scope>
    <source>
        <strain evidence="4 5">DSM 108380</strain>
    </source>
</reference>
<dbReference type="InterPro" id="IPR020981">
    <property type="entry name" value="Csm1/Pcs1_C"/>
</dbReference>
<dbReference type="Proteomes" id="UP000566819">
    <property type="component" value="Unassembled WGS sequence"/>
</dbReference>
<keyword evidence="1" id="KW-0175">Coiled coil</keyword>
<dbReference type="GO" id="GO:0033551">
    <property type="term" value="C:monopolin complex"/>
    <property type="evidence" value="ECO:0007669"/>
    <property type="project" value="InterPro"/>
</dbReference>
<organism evidence="4 5">
    <name type="scientific">Cudoniella acicularis</name>
    <dbReference type="NCBI Taxonomy" id="354080"/>
    <lineage>
        <taxon>Eukaryota</taxon>
        <taxon>Fungi</taxon>
        <taxon>Dikarya</taxon>
        <taxon>Ascomycota</taxon>
        <taxon>Pezizomycotina</taxon>
        <taxon>Leotiomycetes</taxon>
        <taxon>Helotiales</taxon>
        <taxon>Tricladiaceae</taxon>
        <taxon>Cudoniella</taxon>
    </lineage>
</organism>
<feature type="compositionally biased region" description="Acidic residues" evidence="2">
    <location>
        <begin position="201"/>
        <end position="211"/>
    </location>
</feature>
<evidence type="ECO:0000259" key="3">
    <source>
        <dbReference type="Pfam" id="PF12539"/>
    </source>
</evidence>
<evidence type="ECO:0000313" key="5">
    <source>
        <dbReference type="Proteomes" id="UP000566819"/>
    </source>
</evidence>
<dbReference type="Pfam" id="PF12539">
    <property type="entry name" value="Csm1"/>
    <property type="match status" value="1"/>
</dbReference>
<dbReference type="CDD" id="cd23787">
    <property type="entry name" value="RWD_CSM1"/>
    <property type="match status" value="1"/>
</dbReference>
<feature type="compositionally biased region" description="Polar residues" evidence="2">
    <location>
        <begin position="88"/>
        <end position="97"/>
    </location>
</feature>
<feature type="region of interest" description="Disordered" evidence="2">
    <location>
        <begin position="198"/>
        <end position="255"/>
    </location>
</feature>
<dbReference type="GO" id="GO:0034506">
    <property type="term" value="C:chromosome, centromeric core domain"/>
    <property type="evidence" value="ECO:0007669"/>
    <property type="project" value="TreeGrafter"/>
</dbReference>
<feature type="compositionally biased region" description="Basic and acidic residues" evidence="2">
    <location>
        <begin position="244"/>
        <end position="255"/>
    </location>
</feature>
<dbReference type="GO" id="GO:0045144">
    <property type="term" value="P:meiotic sister chromatid segregation"/>
    <property type="evidence" value="ECO:0007669"/>
    <property type="project" value="TreeGrafter"/>
</dbReference>
<dbReference type="PANTHER" id="PTHR28006:SF1">
    <property type="entry name" value="MONOPOLIN COMPLEX SUBUNIT CSM1"/>
    <property type="match status" value="1"/>
</dbReference>
<evidence type="ECO:0000256" key="2">
    <source>
        <dbReference type="SAM" id="MobiDB-lite"/>
    </source>
</evidence>
<evidence type="ECO:0000256" key="1">
    <source>
        <dbReference type="SAM" id="Coils"/>
    </source>
</evidence>
<dbReference type="GO" id="GO:1990644">
    <property type="term" value="F:microtubule site clamp"/>
    <property type="evidence" value="ECO:0007669"/>
    <property type="project" value="TreeGrafter"/>
</dbReference>
<feature type="domain" description="Monopolin complex subunit Csm1/Pcs1 C-terminal" evidence="3">
    <location>
        <begin position="416"/>
        <end position="503"/>
    </location>
</feature>